<accession>G2D9R3</accession>
<dbReference type="GO" id="GO:0006426">
    <property type="term" value="P:glycyl-tRNA aminoacylation"/>
    <property type="evidence" value="ECO:0007669"/>
    <property type="project" value="UniProtKB-UniRule"/>
</dbReference>
<proteinExistence type="inferred from homology"/>
<dbReference type="InterPro" id="IPR008909">
    <property type="entry name" value="DALR_anticod-bd"/>
</dbReference>
<evidence type="ECO:0000256" key="8">
    <source>
        <dbReference type="ARBA" id="ARBA00022917"/>
    </source>
</evidence>
<evidence type="ECO:0000256" key="7">
    <source>
        <dbReference type="ARBA" id="ARBA00022840"/>
    </source>
</evidence>
<sequence>MPKPTTMPARSWAFPCSTPMRRWPMAERVDLLFELGTEELPPLALKRLSDALTQEFVAGLKRAGLAHGEVESFAAPRRLAVRISDCASRQADRTIERRGPAVKAAFDADGNPTKAAEGFARSVGTTVDQLQRQKSDKGEWLCYQLKETGKSTRNLLPEIAETALARLPIPKRMRWGASEAQFVRPVHWLLFLLGNEVVPCTLLEAEADRFTYGHRFHHPAAIEINSPAEYADKLETTGYVIADFARRQEQIRSHVVQTAQALGGIADLDEALLDEVTALNEWPVPIAGSFEERFLEVPHEALVLTMKKNQKYFPLFDSEQRLLNHFITIANIDSPKPELIKEGNERVVRPRLADAMFFWQQDSKKRLEDHRESLKHVVFQRKLGSMADKSERVADLAIYIAEQIGADQERVRRAGLLSRCDLMTEMVYEFPEMQGIMGRYQAQRDGEDAELAQAMDEFYMPRFSGDQLPQSQTGIAIALAERIDTLVGIFGIGMKPTGDKDPFALRRAALGAIRIMSEHSLSVNLPDLIANSAELLADKIEQNDTIVLVYDFIIERLKGVCLEQGISSDQFQAVASIRPKSIADFYRRLEAVKAFRDLDESEALAAANKRIQNLLKKVDGEVQEHVNTQLLKQPEERELNDQLQAMKLRVSPMIESADYQGTLMGLAELRQPVDRFFDQVLVMADQADIRNNRLALLKGLSNLFLKVADVSMLRHS</sequence>
<dbReference type="Gene3D" id="1.10.730.10">
    <property type="entry name" value="Isoleucyl-tRNA Synthetase, Domain 1"/>
    <property type="match status" value="1"/>
</dbReference>
<dbReference type="Proteomes" id="UP000004491">
    <property type="component" value="Unassembled WGS sequence"/>
</dbReference>
<organism evidence="13 14">
    <name type="scientific">endosymbiont of Riftia pachyptila</name>
    <name type="common">vent Ph05</name>
    <dbReference type="NCBI Taxonomy" id="1048808"/>
    <lineage>
        <taxon>Bacteria</taxon>
        <taxon>Pseudomonadati</taxon>
        <taxon>Pseudomonadota</taxon>
        <taxon>Gammaproteobacteria</taxon>
        <taxon>sulfur-oxidizing symbionts</taxon>
    </lineage>
</organism>
<dbReference type="InterPro" id="IPR015944">
    <property type="entry name" value="Gly-tRNA-synth_bsu"/>
</dbReference>
<comment type="subcellular location">
    <subcellularLocation>
        <location evidence="1 11">Cytoplasm</location>
    </subcellularLocation>
</comment>
<dbReference type="GO" id="GO:0005829">
    <property type="term" value="C:cytosol"/>
    <property type="evidence" value="ECO:0007669"/>
    <property type="project" value="TreeGrafter"/>
</dbReference>
<keyword evidence="7 11" id="KW-0067">ATP-binding</keyword>
<feature type="domain" description="DALR anticodon binding" evidence="12">
    <location>
        <begin position="606"/>
        <end position="703"/>
    </location>
</feature>
<keyword evidence="5 11" id="KW-0436">Ligase</keyword>
<protein>
    <recommendedName>
        <fullName evidence="11">Glycine--tRNA ligase beta subunit</fullName>
        <ecNumber evidence="11">6.1.1.14</ecNumber>
    </recommendedName>
    <alternativeName>
        <fullName evidence="11">Glycyl-tRNA synthetase beta subunit</fullName>
        <shortName evidence="11">GlyRS</shortName>
    </alternativeName>
</protein>
<dbReference type="SUPFAM" id="SSF109604">
    <property type="entry name" value="HD-domain/PDEase-like"/>
    <property type="match status" value="1"/>
</dbReference>
<keyword evidence="14" id="KW-1185">Reference proteome</keyword>
<reference evidence="13" key="1">
    <citation type="journal article" date="2011" name="ISME J.">
        <title>The endosymbionts of the deep-sea tubeworms Riftia pachyptila and Tevnia jerichonana share an identical physiology as revealed by proteogenomic analyses.</title>
        <authorList>
            <person name="Gardebrecht A."/>
            <person name="Markert S."/>
            <person name="Felbeck H."/>
            <person name="Thuermer A."/>
            <person name="Albrecht D."/>
            <person name="Wollherr A."/>
            <person name="Kabisch J."/>
            <person name="Lehmann R."/>
            <person name="Daniel R."/>
            <person name="Liesegang H."/>
            <person name="Hecker M."/>
            <person name="Sievert S.M."/>
            <person name="Schweder T."/>
        </authorList>
    </citation>
    <scope>NUCLEOTIDE SEQUENCE [LARGE SCALE GENOMIC DNA]</scope>
</reference>
<dbReference type="GO" id="GO:0004820">
    <property type="term" value="F:glycine-tRNA ligase activity"/>
    <property type="evidence" value="ECO:0007669"/>
    <property type="project" value="UniProtKB-UniRule"/>
</dbReference>
<dbReference type="PATRIC" id="fig|1048808.3.peg.295"/>
<evidence type="ECO:0000256" key="3">
    <source>
        <dbReference type="ARBA" id="ARBA00011209"/>
    </source>
</evidence>
<evidence type="ECO:0000256" key="4">
    <source>
        <dbReference type="ARBA" id="ARBA00022490"/>
    </source>
</evidence>
<dbReference type="AlphaFoldDB" id="G2D9R3"/>
<comment type="subunit">
    <text evidence="3 11">Tetramer of two alpha and two beta subunits.</text>
</comment>
<comment type="similarity">
    <text evidence="2 11">Belongs to the class-II aminoacyl-tRNA synthetase family.</text>
</comment>
<dbReference type="PRINTS" id="PR01045">
    <property type="entry name" value="TRNASYNTHGB"/>
</dbReference>
<dbReference type="GO" id="GO:0006420">
    <property type="term" value="P:arginyl-tRNA aminoacylation"/>
    <property type="evidence" value="ECO:0007669"/>
    <property type="project" value="InterPro"/>
</dbReference>
<dbReference type="InterPro" id="IPR006194">
    <property type="entry name" value="Gly-tRNA-synth_heterodimer"/>
</dbReference>
<evidence type="ECO:0000259" key="12">
    <source>
        <dbReference type="Pfam" id="PF05746"/>
    </source>
</evidence>
<evidence type="ECO:0000256" key="11">
    <source>
        <dbReference type="HAMAP-Rule" id="MF_00255"/>
    </source>
</evidence>
<gene>
    <name evidence="11 13" type="primary">glyS</name>
    <name evidence="13" type="ORF">Rifp1Sym_ae00120</name>
</gene>
<keyword evidence="4 11" id="KW-0963">Cytoplasm</keyword>
<evidence type="ECO:0000313" key="13">
    <source>
        <dbReference type="EMBL" id="EGV52615.1"/>
    </source>
</evidence>
<comment type="caution">
    <text evidence="13">The sequence shown here is derived from an EMBL/GenBank/DDBJ whole genome shotgun (WGS) entry which is preliminary data.</text>
</comment>
<evidence type="ECO:0000256" key="10">
    <source>
        <dbReference type="ARBA" id="ARBA00047937"/>
    </source>
</evidence>
<dbReference type="GO" id="GO:0005524">
    <property type="term" value="F:ATP binding"/>
    <property type="evidence" value="ECO:0007669"/>
    <property type="project" value="UniProtKB-UniRule"/>
</dbReference>
<dbReference type="GO" id="GO:0004814">
    <property type="term" value="F:arginine-tRNA ligase activity"/>
    <property type="evidence" value="ECO:0007669"/>
    <property type="project" value="InterPro"/>
</dbReference>
<evidence type="ECO:0000256" key="2">
    <source>
        <dbReference type="ARBA" id="ARBA00008226"/>
    </source>
</evidence>
<keyword evidence="6 11" id="KW-0547">Nucleotide-binding</keyword>
<dbReference type="EMBL" id="AFOC01000005">
    <property type="protein sequence ID" value="EGV52615.1"/>
    <property type="molecule type" value="Genomic_DNA"/>
</dbReference>
<dbReference type="NCBIfam" id="TIGR00211">
    <property type="entry name" value="glyS"/>
    <property type="match status" value="1"/>
</dbReference>
<dbReference type="PANTHER" id="PTHR30075">
    <property type="entry name" value="GLYCYL-TRNA SYNTHETASE"/>
    <property type="match status" value="1"/>
</dbReference>
<evidence type="ECO:0000313" key="14">
    <source>
        <dbReference type="Proteomes" id="UP000004491"/>
    </source>
</evidence>
<dbReference type="PANTHER" id="PTHR30075:SF2">
    <property type="entry name" value="GLYCINE--TRNA LIGASE, CHLOROPLASTIC_MITOCHONDRIAL 2"/>
    <property type="match status" value="1"/>
</dbReference>
<comment type="catalytic activity">
    <reaction evidence="10 11">
        <text>tRNA(Gly) + glycine + ATP = glycyl-tRNA(Gly) + AMP + diphosphate</text>
        <dbReference type="Rhea" id="RHEA:16013"/>
        <dbReference type="Rhea" id="RHEA-COMP:9664"/>
        <dbReference type="Rhea" id="RHEA-COMP:9683"/>
        <dbReference type="ChEBI" id="CHEBI:30616"/>
        <dbReference type="ChEBI" id="CHEBI:33019"/>
        <dbReference type="ChEBI" id="CHEBI:57305"/>
        <dbReference type="ChEBI" id="CHEBI:78442"/>
        <dbReference type="ChEBI" id="CHEBI:78522"/>
        <dbReference type="ChEBI" id="CHEBI:456215"/>
        <dbReference type="EC" id="6.1.1.14"/>
    </reaction>
</comment>
<keyword evidence="9 11" id="KW-0030">Aminoacyl-tRNA synthetase</keyword>
<keyword evidence="8 11" id="KW-0648">Protein biosynthesis</keyword>
<evidence type="ECO:0000256" key="9">
    <source>
        <dbReference type="ARBA" id="ARBA00023146"/>
    </source>
</evidence>
<evidence type="ECO:0000256" key="5">
    <source>
        <dbReference type="ARBA" id="ARBA00022598"/>
    </source>
</evidence>
<evidence type="ECO:0000256" key="6">
    <source>
        <dbReference type="ARBA" id="ARBA00022741"/>
    </source>
</evidence>
<dbReference type="Pfam" id="PF02092">
    <property type="entry name" value="tRNA_synt_2f"/>
    <property type="match status" value="1"/>
</dbReference>
<dbReference type="HAMAP" id="MF_00255">
    <property type="entry name" value="Gly_tRNA_synth_beta"/>
    <property type="match status" value="1"/>
</dbReference>
<dbReference type="Pfam" id="PF05746">
    <property type="entry name" value="DALR_1"/>
    <property type="match status" value="1"/>
</dbReference>
<evidence type="ECO:0000256" key="1">
    <source>
        <dbReference type="ARBA" id="ARBA00004496"/>
    </source>
</evidence>
<dbReference type="EC" id="6.1.1.14" evidence="11"/>
<dbReference type="PROSITE" id="PS50861">
    <property type="entry name" value="AA_TRNA_LIGASE_II_GLYAB"/>
    <property type="match status" value="1"/>
</dbReference>
<name>G2D9R3_9GAMM</name>